<dbReference type="SUPFAM" id="SSF56935">
    <property type="entry name" value="Porins"/>
    <property type="match status" value="1"/>
</dbReference>
<sequence>MKKILLSTVAVATLTTIATAGGATTVKSHVPVIKFSGTHYLGFVNSTKGDEDTINRFETRRNYLQAKAYFEENSKDYMRITLDTHDHDGDSQVRLKYAYLYLDNVLPNTGVEFGQVHRPWIDYEEHNGWNYRSISKVMVEEDNAGHLTNSSDRGINFKTKTDYFSSELGVFNGEGYHNEEDGEGLSGEWRLTGHILGTGKKKAKKSATYANISFFGQQNEKSNKHKNQDLNWYGIHAVYNQPEFLIAGQYIDVTDADAKYEGDGYSVNGEYRVASKWNIIGKYDYFDMADNSGDKKRAIGGVAYEYNKNVEFIANYLKEGGSKIEDFDAVMLTASVEW</sequence>
<reference evidence="1" key="1">
    <citation type="submission" date="2016-10" db="EMBL/GenBank/DDBJ databases">
        <authorList>
            <person name="de Groot N.N."/>
        </authorList>
    </citation>
    <scope>NUCLEOTIDE SEQUENCE</scope>
</reference>
<name>A0A1W1C3C9_9ZZZZ</name>
<gene>
    <name evidence="1" type="ORF">MNB_SV-12-340</name>
</gene>
<accession>A0A1W1C3C9</accession>
<proteinExistence type="predicted"/>
<evidence type="ECO:0000313" key="1">
    <source>
        <dbReference type="EMBL" id="SFV60286.1"/>
    </source>
</evidence>
<protein>
    <recommendedName>
        <fullName evidence="2">Porin domain-containing protein</fullName>
    </recommendedName>
</protein>
<dbReference type="Gene3D" id="2.40.160.10">
    <property type="entry name" value="Porin"/>
    <property type="match status" value="1"/>
</dbReference>
<evidence type="ECO:0008006" key="2">
    <source>
        <dbReference type="Google" id="ProtNLM"/>
    </source>
</evidence>
<dbReference type="AlphaFoldDB" id="A0A1W1C3C9"/>
<dbReference type="EMBL" id="FPHE01000096">
    <property type="protein sequence ID" value="SFV60286.1"/>
    <property type="molecule type" value="Genomic_DNA"/>
</dbReference>
<dbReference type="InterPro" id="IPR023614">
    <property type="entry name" value="Porin_dom_sf"/>
</dbReference>
<organism evidence="1">
    <name type="scientific">hydrothermal vent metagenome</name>
    <dbReference type="NCBI Taxonomy" id="652676"/>
    <lineage>
        <taxon>unclassified sequences</taxon>
        <taxon>metagenomes</taxon>
        <taxon>ecological metagenomes</taxon>
    </lineage>
</organism>